<accession>A0ABU5JY14</accession>
<gene>
    <name evidence="1" type="ORF">U2I54_14835</name>
</gene>
<name>A0ABU5JY14_9BACI</name>
<dbReference type="Proteomes" id="UP001291930">
    <property type="component" value="Unassembled WGS sequence"/>
</dbReference>
<keyword evidence="2" id="KW-1185">Reference proteome</keyword>
<organism evidence="1 2">
    <name type="scientific">Bacillus bingmayongensis</name>
    <dbReference type="NCBI Taxonomy" id="1150157"/>
    <lineage>
        <taxon>Bacteria</taxon>
        <taxon>Bacillati</taxon>
        <taxon>Bacillota</taxon>
        <taxon>Bacilli</taxon>
        <taxon>Bacillales</taxon>
        <taxon>Bacillaceae</taxon>
        <taxon>Bacillus</taxon>
    </lineage>
</organism>
<dbReference type="InterPro" id="IPR006530">
    <property type="entry name" value="YD"/>
</dbReference>
<sequence>MSNKNKNATNSKSIKVDFDYMRSAITEEHSLLNGEELLKRDDSNVEVAYRYDQLGRVISETSSPGIEFEASRRYPHNLSEEQIDDI</sequence>
<comment type="caution">
    <text evidence="1">The sequence shown here is derived from an EMBL/GenBank/DDBJ whole genome shotgun (WGS) entry which is preliminary data.</text>
</comment>
<dbReference type="RefSeq" id="WP_374218134.1">
    <property type="nucleotide sequence ID" value="NZ_JAXOVW010000031.1"/>
</dbReference>
<proteinExistence type="predicted"/>
<protein>
    <recommendedName>
        <fullName evidence="3">YD repeat-containing protein</fullName>
    </recommendedName>
</protein>
<evidence type="ECO:0000313" key="1">
    <source>
        <dbReference type="EMBL" id="MDZ5608334.1"/>
    </source>
</evidence>
<reference evidence="2" key="1">
    <citation type="submission" date="2023-11" db="EMBL/GenBank/DDBJ databases">
        <title>Genome Sequence of Bacillus pseudomycoides stain BUPM19.</title>
        <authorList>
            <person name="Farhat A."/>
        </authorList>
    </citation>
    <scope>NUCLEOTIDE SEQUENCE [LARGE SCALE GENOMIC DNA]</scope>
    <source>
        <strain evidence="2">BUPM19</strain>
    </source>
</reference>
<dbReference type="NCBIfam" id="TIGR01643">
    <property type="entry name" value="YD_repeat_2x"/>
    <property type="match status" value="1"/>
</dbReference>
<evidence type="ECO:0000313" key="2">
    <source>
        <dbReference type="Proteomes" id="UP001291930"/>
    </source>
</evidence>
<dbReference type="EMBL" id="JAXOVW010000031">
    <property type="protein sequence ID" value="MDZ5608334.1"/>
    <property type="molecule type" value="Genomic_DNA"/>
</dbReference>
<evidence type="ECO:0008006" key="3">
    <source>
        <dbReference type="Google" id="ProtNLM"/>
    </source>
</evidence>